<reference evidence="3 4" key="1">
    <citation type="journal article" date="2020" name="G3 (Bethesda)">
        <title>Improved Reference Genome for Cyclotella cryptica CCMP332, a Model for Cell Wall Morphogenesis, Salinity Adaptation, and Lipid Production in Diatoms (Bacillariophyta).</title>
        <authorList>
            <person name="Roberts W.R."/>
            <person name="Downey K.M."/>
            <person name="Ruck E.C."/>
            <person name="Traller J.C."/>
            <person name="Alverson A.J."/>
        </authorList>
    </citation>
    <scope>NUCLEOTIDE SEQUENCE [LARGE SCALE GENOMIC DNA]</scope>
    <source>
        <strain evidence="3 4">CCMP332</strain>
    </source>
</reference>
<dbReference type="PANTHER" id="PTHR13258:SF0">
    <property type="entry name" value="SYNDETIN"/>
    <property type="match status" value="1"/>
</dbReference>
<evidence type="ECO:0000313" key="4">
    <source>
        <dbReference type="Proteomes" id="UP001516023"/>
    </source>
</evidence>
<gene>
    <name evidence="3" type="ORF">HJC23_007329</name>
</gene>
<protein>
    <recommendedName>
        <fullName evidence="2">Syndetin C-terminal domain-containing protein</fullName>
    </recommendedName>
</protein>
<feature type="region of interest" description="Disordered" evidence="1">
    <location>
        <begin position="838"/>
        <end position="892"/>
    </location>
</feature>
<sequence>MSLIQRLRKASLGNNTETSNAIGGAVEKESLETTLSAGRVDNDLNEVLEAHNSAFDDGDIVQSSSHSLLEADDASSADAGIRSVYAVCETIDDSMFGLHSLPDEDEALKKFPDNYTTEYDWILDGDDDANEDILTPRARRRKLFGDAALDNPLGMMELEDPSLVTVSCTSAVCNDELDEGEGVIEFADFSNFDPGVIQNDNPRDAGVQERNDDWEDFVSAEICIPNYETAHFDEEIDDISQECSEDRYAFGSLDMEKHCEQNSKNDASEEYHPPEEIQQLVVNLHAQLDLTIDSCLATSIEAPAAMEDTCFNDNCESLGSKSARHLRDDSSFGDGKSANSQKIDDLELQKLIQRGQNHRPSLLMAPVLMETLPLPIPDMDSDFMASFAFRVQKHHRNAVCLDENNTDEYEMSLWDDAILERKLVDTIHSSYFDCACEDDEFFDSIVLDEILNVPWPFHEIDLNEPIFEDETTEQGLEENVETNNLNFDSYIFNRLSQLDLAKCEVTKSIMSRVVLKETDIYAGTRRILAAELDVTTALMYANSAREYLQRMLTGYAITDGETVQTFDHHNPVMGSLDVLKIAETKDRMKYLAETIDRISEICDQEAQFWQEITNKKHHESIPIHADEYHRLIEGARKLKNLTLEEEVLNHVASLNSLRERIEGISSLLLDSIEDSLADLIQRMLNANDVCSGEYSKEYETLLHAWASCCQLKMESDGNTRFQTTAIAEEWCGRLLKVFCFEISKAYVFSFMDSLESKTASEHTLREAMSEQGRIKCSSSRDTEMEKLLNSVLADHLVMPSAFYHLSLRSTELLCLYCLLSEWHSDLLVRLRGRNTDGPVHLGMHQHDRDDTFSYSQHSRMSSISSDGLSSTVSLAPDDAADEDSSDEESQGCVPHTFEFKGGARKPTHAFHEHTLKIMNQSIRRPLFTFCESKLAQMIEAYTSRPSVKLTLEDLRVMDDVFHQFNRFSLRFLGDNEDHESDVCKSMRDELTQLYVSHLQSVHIEAMKTTGTLLRHDSWQLSPLNLPMVHWEDDEKKSEGSGGLCDEQSAIIVSLFTAVQELLLGFVKNNTKSGSFEITERAVQRGYRHCNHLMVYLNEEARPIRDSQMGAVVNLHECVKMREFVFFVMQFVDKQPRGEFLVSIMTQSSVNGLLKWTARLLSIGMTLPCIAGDTSAAIMTLFDLYILTIFRFCARSGMNEDALMGIDQSASENFKRKNPSRFNPSMLSLTIEADICAPLPHEDISLLQEYVTQARKRLEGIVNLDKFEAVDAADPPPGSKNDLGYVTTRLQKEVSAVVSSLFASVLVDITSQLLSNSLASEANTSLNGNGSFESFAINIISMTPQFIKLSCRLACVHSLAGKDFLFQILCLGKLWEDHDVKEHSNSYADELNERCAELWALMSTSPSSLTESALKYTWDQMAWAAFYILLEGFSKVPNCSTEGRSLMSMDLATLSHGLNPEIVKENLSEMYPTIKPPPASCREEVKAYVDAYIKVFYYPDEVLHQWITENVKKYREEHMLSLVNAKSASDKESAHFWAASEESIKVLYRN</sequence>
<evidence type="ECO:0000259" key="2">
    <source>
        <dbReference type="Pfam" id="PF10474"/>
    </source>
</evidence>
<dbReference type="EMBL" id="JABMIG020000209">
    <property type="protein sequence ID" value="KAL3785773.1"/>
    <property type="molecule type" value="Genomic_DNA"/>
</dbReference>
<comment type="caution">
    <text evidence="3">The sequence shown here is derived from an EMBL/GenBank/DDBJ whole genome shotgun (WGS) entry which is preliminary data.</text>
</comment>
<dbReference type="InterPro" id="IPR040047">
    <property type="entry name" value="VPS50"/>
</dbReference>
<organism evidence="3 4">
    <name type="scientific">Cyclotella cryptica</name>
    <dbReference type="NCBI Taxonomy" id="29204"/>
    <lineage>
        <taxon>Eukaryota</taxon>
        <taxon>Sar</taxon>
        <taxon>Stramenopiles</taxon>
        <taxon>Ochrophyta</taxon>
        <taxon>Bacillariophyta</taxon>
        <taxon>Coscinodiscophyceae</taxon>
        <taxon>Thalassiosirophycidae</taxon>
        <taxon>Stephanodiscales</taxon>
        <taxon>Stephanodiscaceae</taxon>
        <taxon>Cyclotella</taxon>
    </lineage>
</organism>
<keyword evidence="4" id="KW-1185">Reference proteome</keyword>
<dbReference type="Proteomes" id="UP001516023">
    <property type="component" value="Unassembled WGS sequence"/>
</dbReference>
<feature type="compositionally biased region" description="Polar residues" evidence="1">
    <location>
        <begin position="852"/>
        <end position="873"/>
    </location>
</feature>
<dbReference type="Pfam" id="PF10474">
    <property type="entry name" value="Syndetin_C"/>
    <property type="match status" value="1"/>
</dbReference>
<dbReference type="PANTHER" id="PTHR13258">
    <property type="entry name" value="SYNDETIN"/>
    <property type="match status" value="1"/>
</dbReference>
<accession>A0ABD3PCC8</accession>
<feature type="compositionally biased region" description="Acidic residues" evidence="1">
    <location>
        <begin position="878"/>
        <end position="889"/>
    </location>
</feature>
<feature type="domain" description="Syndetin C-terminal" evidence="2">
    <location>
        <begin position="1298"/>
        <end position="1531"/>
    </location>
</feature>
<evidence type="ECO:0000313" key="3">
    <source>
        <dbReference type="EMBL" id="KAL3785773.1"/>
    </source>
</evidence>
<dbReference type="InterPro" id="IPR019514">
    <property type="entry name" value="Syndetin_C"/>
</dbReference>
<evidence type="ECO:0000256" key="1">
    <source>
        <dbReference type="SAM" id="MobiDB-lite"/>
    </source>
</evidence>
<proteinExistence type="predicted"/>
<name>A0ABD3PCC8_9STRA</name>